<feature type="domain" description="Beta-lactamase class A catalytic" evidence="2">
    <location>
        <begin position="201"/>
        <end position="314"/>
    </location>
</feature>
<dbReference type="EMBL" id="QXDC01000004">
    <property type="protein sequence ID" value="RIA37633.1"/>
    <property type="molecule type" value="Genomic_DNA"/>
</dbReference>
<dbReference type="InterPro" id="IPR045155">
    <property type="entry name" value="Beta-lactam_cat"/>
</dbReference>
<dbReference type="Gene3D" id="3.40.710.10">
    <property type="entry name" value="DD-peptidase/beta-lactamase superfamily"/>
    <property type="match status" value="1"/>
</dbReference>
<dbReference type="Proteomes" id="UP000266568">
    <property type="component" value="Unassembled WGS sequence"/>
</dbReference>
<dbReference type="Pfam" id="PF13354">
    <property type="entry name" value="Beta-lactamase2"/>
    <property type="match status" value="1"/>
</dbReference>
<evidence type="ECO:0000259" key="2">
    <source>
        <dbReference type="Pfam" id="PF13354"/>
    </source>
</evidence>
<name>A0A397NPP2_9SPHN</name>
<dbReference type="SUPFAM" id="SSF56601">
    <property type="entry name" value="beta-lactamase/transpeptidase-like"/>
    <property type="match status" value="1"/>
</dbReference>
<dbReference type="AlphaFoldDB" id="A0A397NPP2"/>
<dbReference type="OrthoDB" id="108135at2"/>
<dbReference type="InterPro" id="IPR000871">
    <property type="entry name" value="Beta-lactam_class-A"/>
</dbReference>
<reference evidence="3 4" key="1">
    <citation type="submission" date="2018-08" db="EMBL/GenBank/DDBJ databases">
        <title>Genomic Encyclopedia of Type Strains, Phase IV (KMG-IV): sequencing the most valuable type-strain genomes for metagenomic binning, comparative biology and taxonomic classification.</title>
        <authorList>
            <person name="Goeker M."/>
        </authorList>
    </citation>
    <scope>NUCLEOTIDE SEQUENCE [LARGE SCALE GENOMIC DNA]</scope>
    <source>
        <strain evidence="3 4">DSM 25527</strain>
    </source>
</reference>
<dbReference type="PANTHER" id="PTHR35333:SF5">
    <property type="entry name" value="CONSERVED LIPOPROTEIN LPQF-RELATED"/>
    <property type="match status" value="1"/>
</dbReference>
<dbReference type="InterPro" id="IPR012338">
    <property type="entry name" value="Beta-lactam/transpept-like"/>
</dbReference>
<organism evidence="3 4">
    <name type="scientific">Hephaestia caeni</name>
    <dbReference type="NCBI Taxonomy" id="645617"/>
    <lineage>
        <taxon>Bacteria</taxon>
        <taxon>Pseudomonadati</taxon>
        <taxon>Pseudomonadota</taxon>
        <taxon>Alphaproteobacteria</taxon>
        <taxon>Sphingomonadales</taxon>
        <taxon>Sphingomonadaceae</taxon>
        <taxon>Hephaestia</taxon>
    </lineage>
</organism>
<evidence type="ECO:0000313" key="4">
    <source>
        <dbReference type="Proteomes" id="UP000266568"/>
    </source>
</evidence>
<gene>
    <name evidence="3" type="ORF">DFR49_3520</name>
</gene>
<comment type="caution">
    <text evidence="3">The sequence shown here is derived from an EMBL/GenBank/DDBJ whole genome shotgun (WGS) entry which is preliminary data.</text>
</comment>
<dbReference type="GO" id="GO:0008800">
    <property type="term" value="F:beta-lactamase activity"/>
    <property type="evidence" value="ECO:0007669"/>
    <property type="project" value="UniProtKB-EC"/>
</dbReference>
<sequence>MRRITRGHHPHPVRAEPVEAPFFLAPARKQGRPFDKLRVNGSPLRRVVLAATLAAMLMPVAATAQQAAQPPAAAAEDTATLDQRAADLIPLLNGGGDVPAAFAPEFLAQVSEPQLRATLAQVTQMLGRAEKVATLSPIAAHAADATVAYEKGTLTLKFAVQPEAPHRFIGLRLTGTQTGEQSIDEVAAAIRALPGKTGFILTRLDTPDAPPIAAIEPDRPLAIGSAFKLVILAELVREIAGGKRHWDDPITLDGGDLPGGFYADKAKGTIATLRDLATKMISVSDNSATDILLHTLGRDKVEAMLPVVGIKDQSGMRPFLSTLDMFKLKGVDGGKLGDQWLTLDDKGRRKLLAEKVAPAPIAAIPAGLFQDNKPNRLGIEWYASPADLARVMDWLRRHTETGPAAEARRILGLNPGIPADTAAHWAYVGYKGGSEPGVLDMTLLLHAKSGGWYALSGTWNNPDAALAEGRLIGLISRAAMLAAER</sequence>
<protein>
    <submittedName>
        <fullName evidence="3">Beta-lactamase family protein</fullName>
    </submittedName>
</protein>
<evidence type="ECO:0000313" key="3">
    <source>
        <dbReference type="EMBL" id="RIA37633.1"/>
    </source>
</evidence>
<dbReference type="GO" id="GO:0046677">
    <property type="term" value="P:response to antibiotic"/>
    <property type="evidence" value="ECO:0007669"/>
    <property type="project" value="InterPro"/>
</dbReference>
<evidence type="ECO:0000256" key="1">
    <source>
        <dbReference type="ARBA" id="ARBA00001526"/>
    </source>
</evidence>
<accession>A0A397NPP2</accession>
<keyword evidence="4" id="KW-1185">Reference proteome</keyword>
<proteinExistence type="predicted"/>
<dbReference type="PANTHER" id="PTHR35333">
    <property type="entry name" value="BETA-LACTAMASE"/>
    <property type="match status" value="1"/>
</dbReference>
<dbReference type="GO" id="GO:0030655">
    <property type="term" value="P:beta-lactam antibiotic catabolic process"/>
    <property type="evidence" value="ECO:0007669"/>
    <property type="project" value="InterPro"/>
</dbReference>
<comment type="catalytic activity">
    <reaction evidence="1">
        <text>a beta-lactam + H2O = a substituted beta-amino acid</text>
        <dbReference type="Rhea" id="RHEA:20401"/>
        <dbReference type="ChEBI" id="CHEBI:15377"/>
        <dbReference type="ChEBI" id="CHEBI:35627"/>
        <dbReference type="ChEBI" id="CHEBI:140347"/>
        <dbReference type="EC" id="3.5.2.6"/>
    </reaction>
</comment>